<protein>
    <submittedName>
        <fullName evidence="2">Gamma-mobile-trio recombinase GmtY</fullName>
    </submittedName>
</protein>
<dbReference type="InterPro" id="IPR011010">
    <property type="entry name" value="DNA_brk_join_enz"/>
</dbReference>
<dbReference type="Proteomes" id="UP001163739">
    <property type="component" value="Chromosome"/>
</dbReference>
<proteinExistence type="predicted"/>
<name>A0ABY6N011_9ALTE</name>
<gene>
    <name evidence="2" type="primary">gmtY</name>
    <name evidence="2" type="ORF">NKI27_15370</name>
</gene>
<dbReference type="SUPFAM" id="SSF56349">
    <property type="entry name" value="DNA breaking-rejoining enzymes"/>
    <property type="match status" value="1"/>
</dbReference>
<dbReference type="RefSeq" id="WP_265046924.1">
    <property type="nucleotide sequence ID" value="NZ_CP100390.1"/>
</dbReference>
<dbReference type="InterPro" id="IPR013762">
    <property type="entry name" value="Integrase-like_cat_sf"/>
</dbReference>
<evidence type="ECO:0000313" key="3">
    <source>
        <dbReference type="Proteomes" id="UP001163739"/>
    </source>
</evidence>
<keyword evidence="3" id="KW-1185">Reference proteome</keyword>
<dbReference type="NCBIfam" id="NF040693">
    <property type="entry name" value="recomb_GmtY"/>
    <property type="match status" value="1"/>
</dbReference>
<accession>A0ABY6N011</accession>
<dbReference type="Gene3D" id="1.10.443.10">
    <property type="entry name" value="Intergrase catalytic core"/>
    <property type="match status" value="1"/>
</dbReference>
<sequence>MVTPVKVKVRVITDNSGVECWLPVLVTEHGVLKPLLDYLLTHRHDRSVSWMTKVTHSTYLLMQYMEANKHCFHDPVQLFQSFTLALYEGTIGDNGLDPSNLYWLPSRNKTTNGVINAISGLTDWLSENHNVNNMNPLREADSFEKRLNYAAWFRRSHNDFLGHIKDRSISDTVNKVRSISGRQLMATSSDAIAFSEPLFGRFFLEGIGGASDRRVIVRNQLIILMMHFTGCRISDSLHLWVQDVHYDHNDEKKGNVRLYHPEDGLAPDGWKSSKGSTNRAAYLREKYALTSRNRITGTQHVGWKNRISDHKDFFIQLHWFPSDVGRLFLKLWNEYLYYLAVVVN</sequence>
<evidence type="ECO:0000313" key="2">
    <source>
        <dbReference type="EMBL" id="UZE95435.1"/>
    </source>
</evidence>
<keyword evidence="1" id="KW-0233">DNA recombination</keyword>
<dbReference type="EMBL" id="CP100390">
    <property type="protein sequence ID" value="UZE95435.1"/>
    <property type="molecule type" value="Genomic_DNA"/>
</dbReference>
<reference evidence="2" key="1">
    <citation type="submission" date="2022-06" db="EMBL/GenBank/DDBJ databases">
        <title>Alkalimarinus sp. nov., isolated from gut of a Alitta virens.</title>
        <authorList>
            <person name="Yang A.I."/>
            <person name="Shin N.-R."/>
        </authorList>
    </citation>
    <scope>NUCLEOTIDE SEQUENCE</scope>
    <source>
        <strain evidence="2">A2M4</strain>
    </source>
</reference>
<organism evidence="2 3">
    <name type="scientific">Alkalimarinus alittae</name>
    <dbReference type="NCBI Taxonomy" id="2961619"/>
    <lineage>
        <taxon>Bacteria</taxon>
        <taxon>Pseudomonadati</taxon>
        <taxon>Pseudomonadota</taxon>
        <taxon>Gammaproteobacteria</taxon>
        <taxon>Alteromonadales</taxon>
        <taxon>Alteromonadaceae</taxon>
        <taxon>Alkalimarinus</taxon>
    </lineage>
</organism>
<evidence type="ECO:0000256" key="1">
    <source>
        <dbReference type="ARBA" id="ARBA00023172"/>
    </source>
</evidence>